<sequence>MSIKIALAGNPNSGKTTMFNSLTGSSQHVGNWPGVTVEKKEGKLKGYKDIIIQDLPGIYSLSPYTLEEVVSREYLVNEKPDAIINIIDGTNIERNLYLTTQLKEIGLPMVVAVNMIDVVRKNGDTIDIKKLSQALGCEVIEASALKGIGSKEVAEKAIDLAKAKKTTQVVHKFSKDVENSIEQIAEIIKVPLNNENVHWTAIKLFERDEKVREKIVLSSEVKNKIEEIITACEAKLDDDSESIITSERYDYITEVIKQSVNKKNKTNQTTSDKIDKIVTNRWLALPIFALVMFGVYYVSISTVGTLATDWVNDELFTNIIPPAVESFLTAIGTADWLNSLILDGIIAGVGAVLGFVPQMMVLFLCLAIVEDCGYMARIAFIMDRIFKKFGLSGKSFIPILIGTGCGVPGIMASRTIENEKDRRMTIMTTTFIPCSAKLPIIALIAGALFPESTWVGPSAYFLGIGAIITSGIMLKKTKLFVGDPAPFVMELPAYHLPGIKNLLIHTWDRSKAFIKKATTVILLATVGVWFLSSFSWSMEMVDTTDSILASIGRVIAPIFAPLGWGEWQAAVATFTGLIAKENVVGTFGILYGFAEVAEDGAEVWGNLQAAFTPLAAYSFLVFNLICAPCFAAIGALRGEMKSGKWTAFALSYQTIFAYVLALIVFQVGSFISGGSFGVGTAVGFILIAGIIYLLFRKPSKISSKTIEGSIEKKAAM</sequence>
<evidence type="ECO:0000256" key="9">
    <source>
        <dbReference type="ARBA" id="ARBA00022989"/>
    </source>
</evidence>
<dbReference type="NCBIfam" id="TIGR00437">
    <property type="entry name" value="feoB"/>
    <property type="match status" value="1"/>
</dbReference>
<keyword evidence="8 15" id="KW-0547">Nucleotide-binding</keyword>
<keyword evidence="16" id="KW-0460">Magnesium</keyword>
<keyword evidence="4" id="KW-1003">Cell membrane</keyword>
<dbReference type="Pfam" id="PF07664">
    <property type="entry name" value="FeoB_C"/>
    <property type="match status" value="1"/>
</dbReference>
<keyword evidence="6" id="KW-0997">Cell inner membrane</keyword>
<dbReference type="AlphaFoldDB" id="A0A7D6VS84"/>
<keyword evidence="7 17" id="KW-0812">Transmembrane</keyword>
<dbReference type="Pfam" id="PF07670">
    <property type="entry name" value="Gate"/>
    <property type="match status" value="2"/>
</dbReference>
<protein>
    <recommendedName>
        <fullName evidence="14 17">Ferrous iron transport protein B</fullName>
    </recommendedName>
</protein>
<feature type="transmembrane region" description="Helical" evidence="17">
    <location>
        <begin position="389"/>
        <end position="412"/>
    </location>
</feature>
<evidence type="ECO:0000256" key="8">
    <source>
        <dbReference type="ARBA" id="ARBA00022741"/>
    </source>
</evidence>
<evidence type="ECO:0000256" key="14">
    <source>
        <dbReference type="NCBIfam" id="TIGR00437"/>
    </source>
</evidence>
<evidence type="ECO:0000256" key="10">
    <source>
        <dbReference type="ARBA" id="ARBA00023004"/>
    </source>
</evidence>
<feature type="transmembrane region" description="Helical" evidence="17">
    <location>
        <begin position="424"/>
        <end position="448"/>
    </location>
</feature>
<feature type="binding site" evidence="15">
    <location>
        <begin position="34"/>
        <end position="38"/>
    </location>
    <ligand>
        <name>GTP</name>
        <dbReference type="ChEBI" id="CHEBI:37565"/>
        <label>1</label>
    </ligand>
</feature>
<evidence type="ECO:0000256" key="3">
    <source>
        <dbReference type="ARBA" id="ARBA00022448"/>
    </source>
</evidence>
<feature type="binding site" evidence="16">
    <location>
        <position position="21"/>
    </location>
    <ligand>
        <name>Mg(2+)</name>
        <dbReference type="ChEBI" id="CHEBI:18420"/>
        <label>2</label>
    </ligand>
</feature>
<feature type="transmembrane region" description="Helical" evidence="17">
    <location>
        <begin position="454"/>
        <end position="474"/>
    </location>
</feature>
<dbReference type="InterPro" id="IPR050860">
    <property type="entry name" value="FeoB_GTPase"/>
</dbReference>
<keyword evidence="16" id="KW-0479">Metal-binding</keyword>
<dbReference type="EMBL" id="CP059378">
    <property type="protein sequence ID" value="QLY80986.1"/>
    <property type="molecule type" value="Genomic_DNA"/>
</dbReference>
<reference evidence="19 20" key="1">
    <citation type="submission" date="2020-07" db="EMBL/GenBank/DDBJ databases">
        <title>Electron transfer.</title>
        <authorList>
            <person name="Huang L."/>
            <person name="Liu X."/>
            <person name="Zhou S."/>
        </authorList>
    </citation>
    <scope>NUCLEOTIDE SEQUENCE [LARGE SCALE GENOMIC DNA]</scope>
    <source>
        <strain evidence="19 20">Lx1</strain>
    </source>
</reference>
<proteinExistence type="inferred from homology"/>
<evidence type="ECO:0000259" key="18">
    <source>
        <dbReference type="PROSITE" id="PS51711"/>
    </source>
</evidence>
<gene>
    <name evidence="19" type="primary">feoB</name>
    <name evidence="19" type="ORF">HZF06_05185</name>
</gene>
<dbReference type="Pfam" id="PF17910">
    <property type="entry name" value="FeoB_Cyto"/>
    <property type="match status" value="1"/>
</dbReference>
<dbReference type="FunFam" id="3.40.50.300:FF:000426">
    <property type="entry name" value="Ferrous iron transport protein B"/>
    <property type="match status" value="1"/>
</dbReference>
<feature type="transmembrane region" description="Helical" evidence="17">
    <location>
        <begin position="517"/>
        <end position="536"/>
    </location>
</feature>
<dbReference type="Gene3D" id="3.40.50.300">
    <property type="entry name" value="P-loop containing nucleotide triphosphate hydrolases"/>
    <property type="match status" value="1"/>
</dbReference>
<dbReference type="PANTHER" id="PTHR43185:SF1">
    <property type="entry name" value="FE(2+) TRANSPORTER FEOB"/>
    <property type="match status" value="1"/>
</dbReference>
<organism evidence="19 20">
    <name type="scientific">Clostridium intestinale</name>
    <dbReference type="NCBI Taxonomy" id="36845"/>
    <lineage>
        <taxon>Bacteria</taxon>
        <taxon>Bacillati</taxon>
        <taxon>Bacillota</taxon>
        <taxon>Clostridia</taxon>
        <taxon>Eubacteriales</taxon>
        <taxon>Clostridiaceae</taxon>
        <taxon>Clostridium</taxon>
    </lineage>
</organism>
<dbReference type="InterPro" id="IPR027417">
    <property type="entry name" value="P-loop_NTPase"/>
</dbReference>
<dbReference type="PRINTS" id="PR00326">
    <property type="entry name" value="GTP1OBG"/>
</dbReference>
<dbReference type="Gene3D" id="1.10.287.1770">
    <property type="match status" value="1"/>
</dbReference>
<keyword evidence="11" id="KW-0406">Ion transport</keyword>
<evidence type="ECO:0000313" key="20">
    <source>
        <dbReference type="Proteomes" id="UP000512286"/>
    </source>
</evidence>
<feature type="binding site" evidence="16">
    <location>
        <position position="20"/>
    </location>
    <ligand>
        <name>Mg(2+)</name>
        <dbReference type="ChEBI" id="CHEBI:18420"/>
        <label>2</label>
    </ligand>
</feature>
<feature type="binding site" evidence="15">
    <location>
        <begin position="9"/>
        <end position="16"/>
    </location>
    <ligand>
        <name>GTP</name>
        <dbReference type="ChEBI" id="CHEBI:37565"/>
        <label>1</label>
    </ligand>
</feature>
<evidence type="ECO:0000256" key="2">
    <source>
        <dbReference type="ARBA" id="ARBA00004429"/>
    </source>
</evidence>
<keyword evidence="9 17" id="KW-1133">Transmembrane helix</keyword>
<name>A0A7D6VS84_9CLOT</name>
<evidence type="ECO:0000256" key="4">
    <source>
        <dbReference type="ARBA" id="ARBA00022475"/>
    </source>
</evidence>
<dbReference type="RefSeq" id="WP_181602704.1">
    <property type="nucleotide sequence ID" value="NZ_CP059378.1"/>
</dbReference>
<dbReference type="KEGG" id="cint:HZF06_05185"/>
<dbReference type="GO" id="GO:0015093">
    <property type="term" value="F:ferrous iron transmembrane transporter activity"/>
    <property type="evidence" value="ECO:0007669"/>
    <property type="project" value="UniProtKB-UniRule"/>
</dbReference>
<evidence type="ECO:0000256" key="1">
    <source>
        <dbReference type="ARBA" id="ARBA00003926"/>
    </source>
</evidence>
<evidence type="ECO:0000256" key="12">
    <source>
        <dbReference type="ARBA" id="ARBA00023134"/>
    </source>
</evidence>
<evidence type="ECO:0000256" key="6">
    <source>
        <dbReference type="ARBA" id="ARBA00022519"/>
    </source>
</evidence>
<feature type="transmembrane region" description="Helical" evidence="17">
    <location>
        <begin position="674"/>
        <end position="695"/>
    </location>
</feature>
<keyword evidence="13 17" id="KW-0472">Membrane</keyword>
<evidence type="ECO:0000313" key="19">
    <source>
        <dbReference type="EMBL" id="QLY80986.1"/>
    </source>
</evidence>
<feature type="transmembrane region" description="Helical" evidence="17">
    <location>
        <begin position="614"/>
        <end position="636"/>
    </location>
</feature>
<feature type="binding site" evidence="16">
    <location>
        <position position="24"/>
    </location>
    <ligand>
        <name>Mg(2+)</name>
        <dbReference type="ChEBI" id="CHEBI:18420"/>
        <label>2</label>
    </ligand>
</feature>
<dbReference type="PANTHER" id="PTHR43185">
    <property type="entry name" value="FERROUS IRON TRANSPORT PROTEIN B"/>
    <property type="match status" value="1"/>
</dbReference>
<feature type="binding site" evidence="15">
    <location>
        <begin position="54"/>
        <end position="57"/>
    </location>
    <ligand>
        <name>GTP</name>
        <dbReference type="ChEBI" id="CHEBI:37565"/>
        <label>1</label>
    </ligand>
</feature>
<dbReference type="InterPro" id="IPR011642">
    <property type="entry name" value="Gate_dom"/>
</dbReference>
<keyword evidence="12 15" id="KW-0342">GTP-binding</keyword>
<dbReference type="SUPFAM" id="SSF52540">
    <property type="entry name" value="P-loop containing nucleoside triphosphate hydrolases"/>
    <property type="match status" value="1"/>
</dbReference>
<dbReference type="InterPro" id="IPR030389">
    <property type="entry name" value="G_FEOB_dom"/>
</dbReference>
<keyword evidence="3 17" id="KW-0813">Transport</keyword>
<dbReference type="GO" id="GO:0005886">
    <property type="term" value="C:plasma membrane"/>
    <property type="evidence" value="ECO:0007669"/>
    <property type="project" value="UniProtKB-SubCell"/>
</dbReference>
<evidence type="ECO:0000256" key="13">
    <source>
        <dbReference type="ARBA" id="ARBA00023136"/>
    </source>
</evidence>
<feature type="binding site" evidence="15">
    <location>
        <begin position="114"/>
        <end position="117"/>
    </location>
    <ligand>
        <name>GTP</name>
        <dbReference type="ChEBI" id="CHEBI:37565"/>
        <label>1</label>
    </ligand>
</feature>
<dbReference type="InterPro" id="IPR003373">
    <property type="entry name" value="Fe2_transport_prot-B"/>
</dbReference>
<evidence type="ECO:0000256" key="16">
    <source>
        <dbReference type="PIRSR" id="PIRSR603373-2"/>
    </source>
</evidence>
<evidence type="ECO:0000256" key="11">
    <source>
        <dbReference type="ARBA" id="ARBA00023065"/>
    </source>
</evidence>
<evidence type="ECO:0000256" key="15">
    <source>
        <dbReference type="PIRSR" id="PIRSR603373-1"/>
    </source>
</evidence>
<dbReference type="GO" id="GO:0005525">
    <property type="term" value="F:GTP binding"/>
    <property type="evidence" value="ECO:0007669"/>
    <property type="project" value="UniProtKB-KW"/>
</dbReference>
<dbReference type="InterPro" id="IPR006073">
    <property type="entry name" value="GTP-bd"/>
</dbReference>
<comment type="similarity">
    <text evidence="17">Belongs to the TRAFAC class TrmE-Era-EngA-EngB-Septin-like GTPase superfamily. FeoB GTPase (TC 9.A.8) family.</text>
</comment>
<comment type="function">
    <text evidence="1 17">Probable transporter of a GTP-driven Fe(2+) uptake system.</text>
</comment>
<keyword evidence="10 17" id="KW-0408">Iron</keyword>
<feature type="transmembrane region" description="Helical" evidence="17">
    <location>
        <begin position="282"/>
        <end position="299"/>
    </location>
</feature>
<comment type="subcellular location">
    <subcellularLocation>
        <location evidence="2">Cell inner membrane</location>
        <topology evidence="2">Multi-pass membrane protein</topology>
    </subcellularLocation>
    <subcellularLocation>
        <location evidence="17">Cell membrane</location>
        <topology evidence="17">Multi-pass membrane protein</topology>
    </subcellularLocation>
</comment>
<dbReference type="Pfam" id="PF02421">
    <property type="entry name" value="FeoB_N"/>
    <property type="match status" value="1"/>
</dbReference>
<evidence type="ECO:0000256" key="17">
    <source>
        <dbReference type="RuleBase" id="RU362098"/>
    </source>
</evidence>
<feature type="transmembrane region" description="Helical" evidence="17">
    <location>
        <begin position="648"/>
        <end position="668"/>
    </location>
</feature>
<dbReference type="Proteomes" id="UP000512286">
    <property type="component" value="Chromosome"/>
</dbReference>
<accession>A0A7D6VS84</accession>
<feature type="binding site" evidence="16">
    <location>
        <position position="23"/>
    </location>
    <ligand>
        <name>Mg(2+)</name>
        <dbReference type="ChEBI" id="CHEBI:18420"/>
        <label>2</label>
    </ligand>
</feature>
<dbReference type="InterPro" id="IPR041069">
    <property type="entry name" value="FeoB_Cyto"/>
</dbReference>
<dbReference type="InterPro" id="IPR011640">
    <property type="entry name" value="Fe2_transport_prot_B_C"/>
</dbReference>
<dbReference type="GO" id="GO:0046872">
    <property type="term" value="F:metal ion binding"/>
    <property type="evidence" value="ECO:0007669"/>
    <property type="project" value="UniProtKB-KW"/>
</dbReference>
<feature type="domain" description="FeoB-type G" evidence="18">
    <location>
        <begin position="2"/>
        <end position="163"/>
    </location>
</feature>
<dbReference type="CDD" id="cd01879">
    <property type="entry name" value="FeoB"/>
    <property type="match status" value="1"/>
</dbReference>
<evidence type="ECO:0000256" key="5">
    <source>
        <dbReference type="ARBA" id="ARBA00022496"/>
    </source>
</evidence>
<keyword evidence="5 17" id="KW-0410">Iron transport</keyword>
<dbReference type="PROSITE" id="PS51711">
    <property type="entry name" value="G_FEOB"/>
    <property type="match status" value="1"/>
</dbReference>
<evidence type="ECO:0000256" key="7">
    <source>
        <dbReference type="ARBA" id="ARBA00022692"/>
    </source>
</evidence>
<feature type="transmembrane region" description="Helical" evidence="17">
    <location>
        <begin position="344"/>
        <end position="369"/>
    </location>
</feature>